<dbReference type="AlphaFoldDB" id="A0A4C1ZC59"/>
<reference evidence="1 2" key="1">
    <citation type="journal article" date="2019" name="Commun. Biol.">
        <title>The bagworm genome reveals a unique fibroin gene that provides high tensile strength.</title>
        <authorList>
            <person name="Kono N."/>
            <person name="Nakamura H."/>
            <person name="Ohtoshi R."/>
            <person name="Tomita M."/>
            <person name="Numata K."/>
            <person name="Arakawa K."/>
        </authorList>
    </citation>
    <scope>NUCLEOTIDE SEQUENCE [LARGE SCALE GENOMIC DNA]</scope>
</reference>
<evidence type="ECO:0000313" key="1">
    <source>
        <dbReference type="EMBL" id="GBP85408.1"/>
    </source>
</evidence>
<dbReference type="Proteomes" id="UP000299102">
    <property type="component" value="Unassembled WGS sequence"/>
</dbReference>
<protein>
    <submittedName>
        <fullName evidence="1">Uncharacterized protein</fullName>
    </submittedName>
</protein>
<gene>
    <name evidence="1" type="ORF">EVAR_60249_1</name>
</gene>
<evidence type="ECO:0000313" key="2">
    <source>
        <dbReference type="Proteomes" id="UP000299102"/>
    </source>
</evidence>
<keyword evidence="2" id="KW-1185">Reference proteome</keyword>
<accession>A0A4C1ZC59</accession>
<organism evidence="1 2">
    <name type="scientific">Eumeta variegata</name>
    <name type="common">Bagworm moth</name>
    <name type="synonym">Eumeta japonica</name>
    <dbReference type="NCBI Taxonomy" id="151549"/>
    <lineage>
        <taxon>Eukaryota</taxon>
        <taxon>Metazoa</taxon>
        <taxon>Ecdysozoa</taxon>
        <taxon>Arthropoda</taxon>
        <taxon>Hexapoda</taxon>
        <taxon>Insecta</taxon>
        <taxon>Pterygota</taxon>
        <taxon>Neoptera</taxon>
        <taxon>Endopterygota</taxon>
        <taxon>Lepidoptera</taxon>
        <taxon>Glossata</taxon>
        <taxon>Ditrysia</taxon>
        <taxon>Tineoidea</taxon>
        <taxon>Psychidae</taxon>
        <taxon>Oiketicinae</taxon>
        <taxon>Eumeta</taxon>
    </lineage>
</organism>
<sequence>MPGDERCRRRFLETITVHGRKNTPHTATAPAGDYVVASDGKAVSPPDDGGEDVQEEINWCSFGKGDRYTAAPNE</sequence>
<comment type="caution">
    <text evidence="1">The sequence shown here is derived from an EMBL/GenBank/DDBJ whole genome shotgun (WGS) entry which is preliminary data.</text>
</comment>
<name>A0A4C1ZC59_EUMVA</name>
<proteinExistence type="predicted"/>
<dbReference type="EMBL" id="BGZK01001734">
    <property type="protein sequence ID" value="GBP85408.1"/>
    <property type="molecule type" value="Genomic_DNA"/>
</dbReference>